<sequence>MPRPNTLRVVLIEAAVAGLLVVGWQVGTTAPAVADVTETASVSAGPNTFSQTQPTGNPSQYDSQLERCHTGPSYPPITPNPILAEPLTTAVQSNLPISVKVVFEGNQWYGTTKLVFTNRSAASYHVDCAVIIFRGPSNADQHYYFNSAPTGHPQSDYLEVKKGDGTSFYIVRLGFHDVPLAQRTTLPGGTFAWQIGGAPAANLSLAQIRDSIRFYGDLNLAANTGLVQKYATQRLAN</sequence>
<comment type="caution">
    <text evidence="2">The sequence shown here is derived from an EMBL/GenBank/DDBJ whole genome shotgun (WGS) entry which is preliminary data.</text>
</comment>
<name>A0A841BM31_9ACTN</name>
<reference evidence="2 3" key="1">
    <citation type="submission" date="2020-08" db="EMBL/GenBank/DDBJ databases">
        <title>Sequencing the genomes of 1000 actinobacteria strains.</title>
        <authorList>
            <person name="Klenk H.-P."/>
        </authorList>
    </citation>
    <scope>NUCLEOTIDE SEQUENCE [LARGE SCALE GENOMIC DNA]</scope>
    <source>
        <strain evidence="2 3">DSM 45362</strain>
    </source>
</reference>
<keyword evidence="3" id="KW-1185">Reference proteome</keyword>
<evidence type="ECO:0000313" key="3">
    <source>
        <dbReference type="Proteomes" id="UP000587527"/>
    </source>
</evidence>
<organism evidence="2 3">
    <name type="scientific">Allocatelliglobosispora scoriae</name>
    <dbReference type="NCBI Taxonomy" id="643052"/>
    <lineage>
        <taxon>Bacteria</taxon>
        <taxon>Bacillati</taxon>
        <taxon>Actinomycetota</taxon>
        <taxon>Actinomycetes</taxon>
        <taxon>Micromonosporales</taxon>
        <taxon>Micromonosporaceae</taxon>
        <taxon>Allocatelliglobosispora</taxon>
    </lineage>
</organism>
<protein>
    <submittedName>
        <fullName evidence="2">Uncharacterized protein</fullName>
    </submittedName>
</protein>
<dbReference type="RefSeq" id="WP_184834849.1">
    <property type="nucleotide sequence ID" value="NZ_JACHMN010000002.1"/>
</dbReference>
<evidence type="ECO:0000256" key="1">
    <source>
        <dbReference type="SAM" id="MobiDB-lite"/>
    </source>
</evidence>
<evidence type="ECO:0000313" key="2">
    <source>
        <dbReference type="EMBL" id="MBB5868715.1"/>
    </source>
</evidence>
<gene>
    <name evidence="2" type="ORF">F4553_002094</name>
</gene>
<dbReference type="AlphaFoldDB" id="A0A841BM31"/>
<feature type="region of interest" description="Disordered" evidence="1">
    <location>
        <begin position="42"/>
        <end position="62"/>
    </location>
</feature>
<dbReference type="EMBL" id="JACHMN010000002">
    <property type="protein sequence ID" value="MBB5868715.1"/>
    <property type="molecule type" value="Genomic_DNA"/>
</dbReference>
<accession>A0A841BM31</accession>
<proteinExistence type="predicted"/>
<dbReference type="Proteomes" id="UP000587527">
    <property type="component" value="Unassembled WGS sequence"/>
</dbReference>